<organism evidence="9 13">
    <name type="scientific">Wallemia mellicola</name>
    <dbReference type="NCBI Taxonomy" id="1708541"/>
    <lineage>
        <taxon>Eukaryota</taxon>
        <taxon>Fungi</taxon>
        <taxon>Dikarya</taxon>
        <taxon>Basidiomycota</taxon>
        <taxon>Wallemiomycotina</taxon>
        <taxon>Wallemiomycetes</taxon>
        <taxon>Wallemiales</taxon>
        <taxon>Wallemiaceae</taxon>
        <taxon>Wallemia</taxon>
    </lineage>
</organism>
<keyword evidence="5" id="KW-0539">Nucleus</keyword>
<feature type="compositionally biased region" description="Polar residues" evidence="6">
    <location>
        <begin position="198"/>
        <end position="209"/>
    </location>
</feature>
<feature type="domain" description="Zinc finger PHD-type" evidence="7">
    <location>
        <begin position="15"/>
        <end position="63"/>
    </location>
</feature>
<keyword evidence="3" id="KW-0863">Zinc-finger</keyword>
<name>A0A4T0NP58_9BASI</name>
<dbReference type="Proteomes" id="UP000307169">
    <property type="component" value="Unassembled WGS sequence"/>
</dbReference>
<evidence type="ECO:0000256" key="6">
    <source>
        <dbReference type="SAM" id="MobiDB-lite"/>
    </source>
</evidence>
<dbReference type="Proteomes" id="UP000305647">
    <property type="component" value="Unassembled WGS sequence"/>
</dbReference>
<comment type="caution">
    <text evidence="9">The sequence shown here is derived from an EMBL/GenBank/DDBJ whole genome shotgun (WGS) entry which is preliminary data.</text>
</comment>
<gene>
    <name evidence="11" type="ORF">E3Q01_02557</name>
    <name evidence="10" type="ORF">E3Q10_02895</name>
    <name evidence="9" type="ORF">E3Q17_02959</name>
    <name evidence="8" type="ORF">E3Q22_03174</name>
</gene>
<evidence type="ECO:0000313" key="8">
    <source>
        <dbReference type="EMBL" id="TIB77150.1"/>
    </source>
</evidence>
<evidence type="ECO:0000256" key="1">
    <source>
        <dbReference type="ARBA" id="ARBA00004123"/>
    </source>
</evidence>
<dbReference type="EMBL" id="SPRH01000037">
    <property type="protein sequence ID" value="TIB98517.1"/>
    <property type="molecule type" value="Genomic_DNA"/>
</dbReference>
<evidence type="ECO:0000313" key="10">
    <source>
        <dbReference type="EMBL" id="TIC28868.1"/>
    </source>
</evidence>
<dbReference type="PANTHER" id="PTHR46174:SF1">
    <property type="entry name" value="CXXC-TYPE ZINC FINGER PROTEIN 1"/>
    <property type="match status" value="1"/>
</dbReference>
<feature type="compositionally biased region" description="Basic residues" evidence="6">
    <location>
        <begin position="211"/>
        <end position="220"/>
    </location>
</feature>
<dbReference type="PROSITE" id="PS01359">
    <property type="entry name" value="ZF_PHD_1"/>
    <property type="match status" value="1"/>
</dbReference>
<dbReference type="AlphaFoldDB" id="A0A4T0NP58"/>
<dbReference type="Gene3D" id="3.30.40.10">
    <property type="entry name" value="Zinc/RING finger domain, C3HC4 (zinc finger)"/>
    <property type="match status" value="1"/>
</dbReference>
<dbReference type="SMART" id="SM00249">
    <property type="entry name" value="PHD"/>
    <property type="match status" value="1"/>
</dbReference>
<dbReference type="PANTHER" id="PTHR46174">
    <property type="entry name" value="CXXC-TYPE ZINC FINGER PROTEIN 1"/>
    <property type="match status" value="1"/>
</dbReference>
<evidence type="ECO:0000256" key="3">
    <source>
        <dbReference type="ARBA" id="ARBA00022771"/>
    </source>
</evidence>
<keyword evidence="4" id="KW-0862">Zinc</keyword>
<proteinExistence type="predicted"/>
<comment type="subcellular location">
    <subcellularLocation>
        <location evidence="1">Nucleus</location>
    </subcellularLocation>
</comment>
<dbReference type="Proteomes" id="UP000310685">
    <property type="component" value="Unassembled WGS sequence"/>
</dbReference>
<dbReference type="GO" id="GO:0045893">
    <property type="term" value="P:positive regulation of DNA-templated transcription"/>
    <property type="evidence" value="ECO:0007669"/>
    <property type="project" value="TreeGrafter"/>
</dbReference>
<accession>A0A4T0NP58</accession>
<reference evidence="12 13" key="1">
    <citation type="submission" date="2019-03" db="EMBL/GenBank/DDBJ databases">
        <title>Sequencing 25 genomes of Wallemia mellicola.</title>
        <authorList>
            <person name="Gostincar C."/>
        </authorList>
    </citation>
    <scope>NUCLEOTIDE SEQUENCE [LARGE SCALE GENOMIC DNA]</scope>
    <source>
        <strain evidence="9 13">EXF-1262</strain>
        <strain evidence="8 14">EXF-6152</strain>
        <strain evidence="11 15">EXF-757</strain>
        <strain evidence="10 12">EXF-8738</strain>
    </source>
</reference>
<evidence type="ECO:0000313" key="14">
    <source>
        <dbReference type="Proteomes" id="UP000310685"/>
    </source>
</evidence>
<dbReference type="InterPro" id="IPR019787">
    <property type="entry name" value="Znf_PHD-finger"/>
</dbReference>
<protein>
    <recommendedName>
        <fullName evidence="7">Zinc finger PHD-type domain-containing protein</fullName>
    </recommendedName>
</protein>
<evidence type="ECO:0000256" key="2">
    <source>
        <dbReference type="ARBA" id="ARBA00022723"/>
    </source>
</evidence>
<evidence type="ECO:0000259" key="7">
    <source>
        <dbReference type="SMART" id="SM00249"/>
    </source>
</evidence>
<evidence type="ECO:0000256" key="5">
    <source>
        <dbReference type="ARBA" id="ARBA00023242"/>
    </source>
</evidence>
<feature type="region of interest" description="Disordered" evidence="6">
    <location>
        <begin position="198"/>
        <end position="221"/>
    </location>
</feature>
<dbReference type="Pfam" id="PF00628">
    <property type="entry name" value="PHD"/>
    <property type="match status" value="1"/>
</dbReference>
<dbReference type="EMBL" id="SPRC01000037">
    <property type="protein sequence ID" value="TIB77150.1"/>
    <property type="molecule type" value="Genomic_DNA"/>
</dbReference>
<evidence type="ECO:0000313" key="9">
    <source>
        <dbReference type="EMBL" id="TIB98517.1"/>
    </source>
</evidence>
<evidence type="ECO:0000313" key="11">
    <source>
        <dbReference type="EMBL" id="TIC64716.1"/>
    </source>
</evidence>
<dbReference type="EMBL" id="SPRX01000030">
    <property type="protein sequence ID" value="TIC64716.1"/>
    <property type="molecule type" value="Genomic_DNA"/>
</dbReference>
<dbReference type="EMBL" id="SPRO01000033">
    <property type="protein sequence ID" value="TIC28868.1"/>
    <property type="molecule type" value="Genomic_DNA"/>
</dbReference>
<evidence type="ECO:0000313" key="12">
    <source>
        <dbReference type="Proteomes" id="UP000305647"/>
    </source>
</evidence>
<dbReference type="Proteomes" id="UP000310708">
    <property type="component" value="Unassembled WGS sequence"/>
</dbReference>
<dbReference type="InterPro" id="IPR019786">
    <property type="entry name" value="Zinc_finger_PHD-type_CS"/>
</dbReference>
<dbReference type="InterPro" id="IPR011011">
    <property type="entry name" value="Znf_FYVE_PHD"/>
</dbReference>
<evidence type="ECO:0000256" key="4">
    <source>
        <dbReference type="ARBA" id="ARBA00022833"/>
    </source>
</evidence>
<dbReference type="SUPFAM" id="SSF57903">
    <property type="entry name" value="FYVE/PHD zinc finger"/>
    <property type="match status" value="1"/>
</dbReference>
<keyword evidence="2" id="KW-0479">Metal-binding</keyword>
<dbReference type="InterPro" id="IPR013083">
    <property type="entry name" value="Znf_RING/FYVE/PHD"/>
</dbReference>
<dbReference type="GO" id="GO:0008270">
    <property type="term" value="F:zinc ion binding"/>
    <property type="evidence" value="ECO:0007669"/>
    <property type="project" value="UniProtKB-KW"/>
</dbReference>
<dbReference type="InterPro" id="IPR001965">
    <property type="entry name" value="Znf_PHD"/>
</dbReference>
<sequence length="311" mass="36016">MDYSSDNEQEDEVLHCICKSNGLEGLPMILCEGSCETWYHLDCIGMEAGDDELVDVFVCKECEEKTGQKTSWRVKCQREGCTHASRLPVSVYCSDACGIYLMSLKLRQYNLHPDSIEMVKPLVINYNKLPWIVFDEENRQMTSLRQSIEYQLEKLSRKNDTIQASINKFSSNISLIEKQEKFLQTVINRANTLTNSLQSVNDTADQPTSKRGPKATKPKQSRGYCGFDYRLLMDDDEWIEFDIDSISDISPTDDQLLCILKDSQCNRHTGWKKLFEYKLQVNKSSFESKIMKLQNKFNNNNLIKRHLDIIR</sequence>
<dbReference type="GO" id="GO:0048188">
    <property type="term" value="C:Set1C/COMPASS complex"/>
    <property type="evidence" value="ECO:0007669"/>
    <property type="project" value="InterPro"/>
</dbReference>
<evidence type="ECO:0000313" key="15">
    <source>
        <dbReference type="Proteomes" id="UP000310708"/>
    </source>
</evidence>
<evidence type="ECO:0000313" key="13">
    <source>
        <dbReference type="Proteomes" id="UP000307169"/>
    </source>
</evidence>
<dbReference type="InterPro" id="IPR037869">
    <property type="entry name" value="Spp1/CFP1"/>
</dbReference>